<evidence type="ECO:0000256" key="9">
    <source>
        <dbReference type="ARBA" id="ARBA00023002"/>
    </source>
</evidence>
<dbReference type="SUPFAM" id="SSF51905">
    <property type="entry name" value="FAD/NAD(P)-binding domain"/>
    <property type="match status" value="2"/>
</dbReference>
<dbReference type="PANTHER" id="PTHR42802">
    <property type="entry name" value="MONOOXYGENASE"/>
    <property type="match status" value="1"/>
</dbReference>
<keyword evidence="17" id="KW-1185">Reference proteome</keyword>
<evidence type="ECO:0000256" key="10">
    <source>
        <dbReference type="ARBA" id="ARBA00023033"/>
    </source>
</evidence>
<evidence type="ECO:0000256" key="3">
    <source>
        <dbReference type="ARBA" id="ARBA00007588"/>
    </source>
</evidence>
<dbReference type="Pfam" id="PF13434">
    <property type="entry name" value="Lys_Orn_oxgnase"/>
    <property type="match status" value="1"/>
</dbReference>
<dbReference type="InterPro" id="IPR025700">
    <property type="entry name" value="Lys/Orn_oxygenase"/>
</dbReference>
<dbReference type="AlphaFoldDB" id="A0A2A9EA18"/>
<sequence length="466" mass="51367">MSAAQHTAPPAGPRTYDVVGIGIGPFNLGLAALTEPLAELDTVFLDSADGFAWHPGMMIEGATIQVPFLADLVTMADPTSRFSFLSYLKASGRLYPFYIRESFYPLREEYDAYCRWVAEQLDTLRWGRTVVALEVEDDAYVVHTVRTGTGTGTGTEETYRARHVVLGTGTSPVVPPALRDLAGPAVHSAEYLPQRERLRAARSVTVVGSGQSAAEIYRDLLETVGDQPTRLDWVTRSARFFPMEYTKLTLEMTSPEYTDHFHALPLETRQRLGREQRSLYKGISGTLVDDIYDTLYRKSVRGPVPSTLLTDTEVIGARWDPDTAEYTLRLRHGDLGEVHEHRTAALVLATGYAARVPDLVLSAREHLAWDDLGRFAVARDYTIDTPPPDPSRTTRGRVFVQNAEEHTHGLTAPDLGFGAWRNSSIIASVTGHEVYPMEHRIAFQEFGVPGRVAHGAGSGSPVGGVR</sequence>
<dbReference type="RefSeq" id="WP_098455998.1">
    <property type="nucleotide sequence ID" value="NZ_PDJG01000001.1"/>
</dbReference>
<evidence type="ECO:0000313" key="17">
    <source>
        <dbReference type="Proteomes" id="UP000225548"/>
    </source>
</evidence>
<dbReference type="GO" id="GO:0047091">
    <property type="term" value="F:L-lysine 6-monooxygenase (NADPH) activity"/>
    <property type="evidence" value="ECO:0007669"/>
    <property type="project" value="UniProtKB-EC"/>
</dbReference>
<gene>
    <name evidence="16" type="ORF">ATL42_2993</name>
</gene>
<evidence type="ECO:0000256" key="8">
    <source>
        <dbReference type="ARBA" id="ARBA00022857"/>
    </source>
</evidence>
<evidence type="ECO:0000256" key="1">
    <source>
        <dbReference type="ARBA" id="ARBA00001974"/>
    </source>
</evidence>
<evidence type="ECO:0000313" key="16">
    <source>
        <dbReference type="EMBL" id="PFG35060.1"/>
    </source>
</evidence>
<evidence type="ECO:0000256" key="13">
    <source>
        <dbReference type="ARBA" id="ARBA00032493"/>
    </source>
</evidence>
<accession>A0A2A9EA18</accession>
<comment type="caution">
    <text evidence="16">The sequence shown here is derived from an EMBL/GenBank/DDBJ whole genome shotgun (WGS) entry which is preliminary data.</text>
</comment>
<evidence type="ECO:0000256" key="12">
    <source>
        <dbReference type="ARBA" id="ARBA00031158"/>
    </source>
</evidence>
<evidence type="ECO:0000256" key="14">
    <source>
        <dbReference type="ARBA" id="ARBA00032738"/>
    </source>
</evidence>
<evidence type="ECO:0000256" key="5">
    <source>
        <dbReference type="ARBA" id="ARBA00016406"/>
    </source>
</evidence>
<comment type="pathway">
    <text evidence="2">Siderophore biosynthesis.</text>
</comment>
<dbReference type="Proteomes" id="UP000225548">
    <property type="component" value="Unassembled WGS sequence"/>
</dbReference>
<keyword evidence="8" id="KW-0521">NADP</keyword>
<comment type="cofactor">
    <cofactor evidence="1">
        <name>FAD</name>
        <dbReference type="ChEBI" id="CHEBI:57692"/>
    </cofactor>
</comment>
<dbReference type="EC" id="1.14.13.59" evidence="4"/>
<dbReference type="InterPro" id="IPR036188">
    <property type="entry name" value="FAD/NAD-bd_sf"/>
</dbReference>
<evidence type="ECO:0000256" key="11">
    <source>
        <dbReference type="ARBA" id="ARBA00029939"/>
    </source>
</evidence>
<keyword evidence="10" id="KW-0503">Monooxygenase</keyword>
<evidence type="ECO:0000256" key="2">
    <source>
        <dbReference type="ARBA" id="ARBA00004924"/>
    </source>
</evidence>
<evidence type="ECO:0000256" key="15">
    <source>
        <dbReference type="ARBA" id="ARBA00048407"/>
    </source>
</evidence>
<reference evidence="16 17" key="1">
    <citation type="submission" date="2017-10" db="EMBL/GenBank/DDBJ databases">
        <title>Sequencing the genomes of 1000 actinobacteria strains.</title>
        <authorList>
            <person name="Klenk H.-P."/>
        </authorList>
    </citation>
    <scope>NUCLEOTIDE SEQUENCE [LARGE SCALE GENOMIC DNA]</scope>
    <source>
        <strain evidence="16 17">DSM 18966</strain>
    </source>
</reference>
<keyword evidence="7" id="KW-0274">FAD</keyword>
<evidence type="ECO:0000256" key="4">
    <source>
        <dbReference type="ARBA" id="ARBA00013076"/>
    </source>
</evidence>
<comment type="catalytic activity">
    <reaction evidence="15">
        <text>L-lysine + NADPH + O2 = N(6)-hydroxy-L-lysine + NADP(+) + H2O</text>
        <dbReference type="Rhea" id="RHEA:23228"/>
        <dbReference type="ChEBI" id="CHEBI:15377"/>
        <dbReference type="ChEBI" id="CHEBI:15379"/>
        <dbReference type="ChEBI" id="CHEBI:32551"/>
        <dbReference type="ChEBI" id="CHEBI:57783"/>
        <dbReference type="ChEBI" id="CHEBI:57820"/>
        <dbReference type="ChEBI" id="CHEBI:58349"/>
        <dbReference type="EC" id="1.14.13.59"/>
    </reaction>
</comment>
<organism evidence="16 17">
    <name type="scientific">Sanguibacter antarcticus</name>
    <dbReference type="NCBI Taxonomy" id="372484"/>
    <lineage>
        <taxon>Bacteria</taxon>
        <taxon>Bacillati</taxon>
        <taxon>Actinomycetota</taxon>
        <taxon>Actinomycetes</taxon>
        <taxon>Micrococcales</taxon>
        <taxon>Sanguibacteraceae</taxon>
        <taxon>Sanguibacter</taxon>
    </lineage>
</organism>
<evidence type="ECO:0000256" key="7">
    <source>
        <dbReference type="ARBA" id="ARBA00022827"/>
    </source>
</evidence>
<comment type="similarity">
    <text evidence="3">Belongs to the lysine N(6)-hydroxylase/L-ornithine N(5)-oxygenase family.</text>
</comment>
<keyword evidence="9" id="KW-0560">Oxidoreductase</keyword>
<dbReference type="Gene3D" id="3.50.50.60">
    <property type="entry name" value="FAD/NAD(P)-binding domain"/>
    <property type="match status" value="1"/>
</dbReference>
<protein>
    <recommendedName>
        <fullName evidence="5">L-lysine N6-monooxygenase MbtG</fullName>
        <ecNumber evidence="4">1.14.13.59</ecNumber>
    </recommendedName>
    <alternativeName>
        <fullName evidence="14">Lysine 6-N-hydroxylase</fullName>
    </alternativeName>
    <alternativeName>
        <fullName evidence="13">Lysine N6-hydroxylase</fullName>
    </alternativeName>
    <alternativeName>
        <fullName evidence="11">Lysine-N-oxygenase</fullName>
    </alternativeName>
    <alternativeName>
        <fullName evidence="12">Mycobactin synthase protein G</fullName>
    </alternativeName>
</protein>
<dbReference type="EMBL" id="PDJG01000001">
    <property type="protein sequence ID" value="PFG35060.1"/>
    <property type="molecule type" value="Genomic_DNA"/>
</dbReference>
<proteinExistence type="inferred from homology"/>
<dbReference type="PANTHER" id="PTHR42802:SF1">
    <property type="entry name" value="L-ORNITHINE N(5)-MONOOXYGENASE"/>
    <property type="match status" value="1"/>
</dbReference>
<keyword evidence="6" id="KW-0285">Flavoprotein</keyword>
<name>A0A2A9EA18_9MICO</name>
<dbReference type="OrthoDB" id="7527071at2"/>
<evidence type="ECO:0000256" key="6">
    <source>
        <dbReference type="ARBA" id="ARBA00022630"/>
    </source>
</evidence>